<dbReference type="SFLD" id="SFLDG01386">
    <property type="entry name" value="main_SPASM_domain-containing"/>
    <property type="match status" value="1"/>
</dbReference>
<dbReference type="SFLD" id="SFLDG01384">
    <property type="entry name" value="thioether_bond_formation_requi"/>
    <property type="match status" value="1"/>
</dbReference>
<dbReference type="GO" id="GO:0046872">
    <property type="term" value="F:metal ion binding"/>
    <property type="evidence" value="ECO:0007669"/>
    <property type="project" value="UniProtKB-KW"/>
</dbReference>
<dbReference type="Proteomes" id="UP000287853">
    <property type="component" value="Unassembled WGS sequence"/>
</dbReference>
<dbReference type="EMBL" id="MTKO01000084">
    <property type="protein sequence ID" value="RWX45028.1"/>
    <property type="molecule type" value="Genomic_DNA"/>
</dbReference>
<evidence type="ECO:0000313" key="8">
    <source>
        <dbReference type="EMBL" id="RWX45028.1"/>
    </source>
</evidence>
<dbReference type="PANTHER" id="PTHR43787">
    <property type="entry name" value="FEMO COFACTOR BIOSYNTHESIS PROTEIN NIFB-RELATED"/>
    <property type="match status" value="1"/>
</dbReference>
<feature type="domain" description="Radical SAM core" evidence="7">
    <location>
        <begin position="78"/>
        <end position="323"/>
    </location>
</feature>
<dbReference type="Gene3D" id="3.20.20.70">
    <property type="entry name" value="Aldolase class I"/>
    <property type="match status" value="1"/>
</dbReference>
<dbReference type="PROSITE" id="PS51918">
    <property type="entry name" value="RADICAL_SAM"/>
    <property type="match status" value="1"/>
</dbReference>
<reference evidence="8 9" key="1">
    <citation type="submission" date="2017-01" db="EMBL/GenBank/DDBJ databases">
        <title>The cable genome- insights into the physiology and evolution of filamentous bacteria capable of sulfide oxidation via long distance electron transfer.</title>
        <authorList>
            <person name="Schreiber L."/>
            <person name="Bjerg J.T."/>
            <person name="Boggild A."/>
            <person name="Van De Vossenberg J."/>
            <person name="Meysman F."/>
            <person name="Nielsen L.P."/>
            <person name="Schramm A."/>
            <person name="Kjeldsen K.U."/>
        </authorList>
    </citation>
    <scope>NUCLEOTIDE SEQUENCE [LARGE SCALE GENOMIC DNA]</scope>
    <source>
        <strain evidence="8">MCF</strain>
    </source>
</reference>
<keyword evidence="2" id="KW-0004">4Fe-4S</keyword>
<organism evidence="8 9">
    <name type="scientific">Candidatus Electrothrix aarhusensis</name>
    <dbReference type="NCBI Taxonomy" id="1859131"/>
    <lineage>
        <taxon>Bacteria</taxon>
        <taxon>Pseudomonadati</taxon>
        <taxon>Thermodesulfobacteriota</taxon>
        <taxon>Desulfobulbia</taxon>
        <taxon>Desulfobulbales</taxon>
        <taxon>Desulfobulbaceae</taxon>
        <taxon>Candidatus Electrothrix</taxon>
    </lineage>
</organism>
<protein>
    <recommendedName>
        <fullName evidence="7">Radical SAM core domain-containing protein</fullName>
    </recommendedName>
</protein>
<proteinExistence type="predicted"/>
<dbReference type="NCBIfam" id="TIGR04085">
    <property type="entry name" value="rSAM_more_4Fe4S"/>
    <property type="match status" value="1"/>
</dbReference>
<keyword evidence="3" id="KW-0949">S-adenosyl-L-methionine</keyword>
<dbReference type="InterPro" id="IPR023867">
    <property type="entry name" value="Sulphatase_maturase_rSAM"/>
</dbReference>
<dbReference type="GO" id="GO:0051539">
    <property type="term" value="F:4 iron, 4 sulfur cluster binding"/>
    <property type="evidence" value="ECO:0007669"/>
    <property type="project" value="UniProtKB-KW"/>
</dbReference>
<keyword evidence="5" id="KW-0408">Iron</keyword>
<evidence type="ECO:0000259" key="7">
    <source>
        <dbReference type="PROSITE" id="PS51918"/>
    </source>
</evidence>
<evidence type="ECO:0000256" key="5">
    <source>
        <dbReference type="ARBA" id="ARBA00023004"/>
    </source>
</evidence>
<accession>A0A444IVU1</accession>
<name>A0A444IVU1_9BACT</name>
<dbReference type="Pfam" id="PF04055">
    <property type="entry name" value="Radical_SAM"/>
    <property type="match status" value="1"/>
</dbReference>
<dbReference type="GO" id="GO:0016491">
    <property type="term" value="F:oxidoreductase activity"/>
    <property type="evidence" value="ECO:0007669"/>
    <property type="project" value="InterPro"/>
</dbReference>
<dbReference type="PANTHER" id="PTHR43787:SF3">
    <property type="entry name" value="ARYLSULFATASE REGULATORY PROTEIN"/>
    <property type="match status" value="1"/>
</dbReference>
<dbReference type="InterPro" id="IPR007197">
    <property type="entry name" value="rSAM"/>
</dbReference>
<evidence type="ECO:0000313" key="9">
    <source>
        <dbReference type="Proteomes" id="UP000287853"/>
    </source>
</evidence>
<keyword evidence="6" id="KW-0411">Iron-sulfur</keyword>
<comment type="caution">
    <text evidence="8">The sequence shown here is derived from an EMBL/GenBank/DDBJ whole genome shotgun (WGS) entry which is preliminary data.</text>
</comment>
<dbReference type="SUPFAM" id="SSF102114">
    <property type="entry name" value="Radical SAM enzymes"/>
    <property type="match status" value="1"/>
</dbReference>
<evidence type="ECO:0000256" key="4">
    <source>
        <dbReference type="ARBA" id="ARBA00022723"/>
    </source>
</evidence>
<dbReference type="InterPro" id="IPR013785">
    <property type="entry name" value="Aldolase_TIM"/>
</dbReference>
<evidence type="ECO:0000256" key="3">
    <source>
        <dbReference type="ARBA" id="ARBA00022691"/>
    </source>
</evidence>
<dbReference type="InterPro" id="IPR023885">
    <property type="entry name" value="4Fe4S-binding_SPASM_dom"/>
</dbReference>
<dbReference type="UniPathway" id="UPA00782"/>
<dbReference type="NCBIfam" id="TIGR04280">
    <property type="entry name" value="geopep_mat_rSAM"/>
    <property type="match status" value="1"/>
</dbReference>
<dbReference type="SFLD" id="SFLDS00029">
    <property type="entry name" value="Radical_SAM"/>
    <property type="match status" value="1"/>
</dbReference>
<sequence>MYFTPYLTVHRHHSIPDQVLLFSTKTGALVLLPEEDFTTLKNGESENEYIAPLTDMGFLVEDVEAEHREVAQYMEDINRHSPNLTLALILGMECNFGCSYCFEGKQKGKKVMDDETADQLISFIKEHFRPSKKKLLLQIYGGEPLLYTKRIIYLAERLKPFIEERGAEFAFDLISNGSLLTEKVVDELNKWGLDGVKVTLDGPPENHNQFRPFKSGAKSFDVIAGNLKKVCSKTKIRLGGNYTSETYQNFATVLDLLSEEGITPDKIERVSFNIVMQVRDKITSNEFVGGCATINEPWLRDAALHVRKEVLQKGYPIAELGPEPCAVEMDDAFTIHYDGSLYKCVCWVGHEQYKIGDIWQGVTEDFQESHHLFHWQREKQCQKCKYLPLCFGGCRYMAYQRDGHMGQVDCRKPFLDTTLETMLLQDLRYLHGQIIG</sequence>
<comment type="cofactor">
    <cofactor evidence="1">
        <name>[4Fe-4S] cluster</name>
        <dbReference type="ChEBI" id="CHEBI:49883"/>
    </cofactor>
</comment>
<evidence type="ECO:0000256" key="6">
    <source>
        <dbReference type="ARBA" id="ARBA00023014"/>
    </source>
</evidence>
<dbReference type="InterPro" id="IPR058240">
    <property type="entry name" value="rSAM_sf"/>
</dbReference>
<evidence type="ECO:0000256" key="2">
    <source>
        <dbReference type="ARBA" id="ARBA00022485"/>
    </source>
</evidence>
<keyword evidence="9" id="KW-1185">Reference proteome</keyword>
<dbReference type="CDD" id="cd01335">
    <property type="entry name" value="Radical_SAM"/>
    <property type="match status" value="1"/>
</dbReference>
<dbReference type="SFLD" id="SFLDG01067">
    <property type="entry name" value="SPASM/twitch_domain_containing"/>
    <property type="match status" value="1"/>
</dbReference>
<keyword evidence="4" id="KW-0479">Metal-binding</keyword>
<gene>
    <name evidence="8" type="ORF">H206_01203</name>
</gene>
<evidence type="ECO:0000256" key="1">
    <source>
        <dbReference type="ARBA" id="ARBA00001966"/>
    </source>
</evidence>
<dbReference type="InterPro" id="IPR026322">
    <property type="entry name" value="Geopep_mat_rSAM"/>
</dbReference>
<dbReference type="AlphaFoldDB" id="A0A444IVU1"/>